<dbReference type="GO" id="GO:0003676">
    <property type="term" value="F:nucleic acid binding"/>
    <property type="evidence" value="ECO:0007669"/>
    <property type="project" value="InterPro"/>
</dbReference>
<proteinExistence type="predicted"/>
<evidence type="ECO:0000313" key="2">
    <source>
        <dbReference type="EMBL" id="KAJ8942615.1"/>
    </source>
</evidence>
<gene>
    <name evidence="2" type="ORF">NQ314_010024</name>
</gene>
<organism evidence="2 3">
    <name type="scientific">Rhamnusium bicolor</name>
    <dbReference type="NCBI Taxonomy" id="1586634"/>
    <lineage>
        <taxon>Eukaryota</taxon>
        <taxon>Metazoa</taxon>
        <taxon>Ecdysozoa</taxon>
        <taxon>Arthropoda</taxon>
        <taxon>Hexapoda</taxon>
        <taxon>Insecta</taxon>
        <taxon>Pterygota</taxon>
        <taxon>Neoptera</taxon>
        <taxon>Endopterygota</taxon>
        <taxon>Coleoptera</taxon>
        <taxon>Polyphaga</taxon>
        <taxon>Cucujiformia</taxon>
        <taxon>Chrysomeloidea</taxon>
        <taxon>Cerambycidae</taxon>
        <taxon>Lepturinae</taxon>
        <taxon>Rhagiini</taxon>
        <taxon>Rhamnusium</taxon>
    </lineage>
</organism>
<dbReference type="InterPro" id="IPR004875">
    <property type="entry name" value="DDE_SF_endonuclease_dom"/>
</dbReference>
<reference evidence="2" key="1">
    <citation type="journal article" date="2023" name="Insect Mol. Biol.">
        <title>Genome sequencing provides insights into the evolution of gene families encoding plant cell wall-degrading enzymes in longhorned beetles.</title>
        <authorList>
            <person name="Shin N.R."/>
            <person name="Okamura Y."/>
            <person name="Kirsch R."/>
            <person name="Pauchet Y."/>
        </authorList>
    </citation>
    <scope>NUCLEOTIDE SEQUENCE</scope>
    <source>
        <strain evidence="2">RBIC_L_NR</strain>
    </source>
</reference>
<evidence type="ECO:0000313" key="3">
    <source>
        <dbReference type="Proteomes" id="UP001162156"/>
    </source>
</evidence>
<keyword evidence="3" id="KW-1185">Reference proteome</keyword>
<accession>A0AAV8XU61</accession>
<dbReference type="EMBL" id="JANEYF010002749">
    <property type="protein sequence ID" value="KAJ8942615.1"/>
    <property type="molecule type" value="Genomic_DNA"/>
</dbReference>
<protein>
    <recommendedName>
        <fullName evidence="1">DDE-1 domain-containing protein</fullName>
    </recommendedName>
</protein>
<evidence type="ECO:0000259" key="1">
    <source>
        <dbReference type="Pfam" id="PF03184"/>
    </source>
</evidence>
<dbReference type="Proteomes" id="UP001162156">
    <property type="component" value="Unassembled WGS sequence"/>
</dbReference>
<sequence>MSVMMAGSANRILLPPHIVYRAENLYPTWAEYRPIGSRYNRGKSGWFDGTIFEDWYSNIVLPYLKKQPATRALIGDNLFSNISYNVMKSCRKNDINFILLPPNATHLCQPLDVAFFCAIKGKMERSFIQVEIEKLGRNS</sequence>
<comment type="caution">
    <text evidence="2">The sequence shown here is derived from an EMBL/GenBank/DDBJ whole genome shotgun (WGS) entry which is preliminary data.</text>
</comment>
<dbReference type="AlphaFoldDB" id="A0AAV8XU61"/>
<feature type="domain" description="DDE-1" evidence="1">
    <location>
        <begin position="4"/>
        <end position="134"/>
    </location>
</feature>
<name>A0AAV8XU61_9CUCU</name>
<dbReference type="Pfam" id="PF03184">
    <property type="entry name" value="DDE_1"/>
    <property type="match status" value="1"/>
</dbReference>